<comment type="subcellular location">
    <subcellularLocation>
        <location evidence="1">Nucleus</location>
    </subcellularLocation>
</comment>
<dbReference type="EMBL" id="JACBPP010000003">
    <property type="protein sequence ID" value="KAF8002799.1"/>
    <property type="molecule type" value="Genomic_DNA"/>
</dbReference>
<sequence>MGRLVGLELHNFKLYKGTARIGFGDALFTSIIGPNGAGKLNMMDAISFVLGIQLAQLRSQQLRDLIYRGRVEKDADLAPFATAADGDSGEIMALKRVINANGSSDYRLNEQNVTALQYLMALRAENILVKARNFLVRQKDLSKLIETISGSAEYAAEYEQLKEELERAHEVATQVFSRKRTLNSESKQYKDQMRERDLFEAKLNEKYSLIKILHLYRIFHNQKRHFMLVADTRRISEKLAEVQASQAERASTHKQMIAEVTRATLIQKKVEAQKA</sequence>
<feature type="coiled-coil region" evidence="6">
    <location>
        <begin position="151"/>
        <end position="178"/>
    </location>
</feature>
<dbReference type="Pfam" id="PF02463">
    <property type="entry name" value="SMC_N"/>
    <property type="match status" value="1"/>
</dbReference>
<keyword evidence="2" id="KW-0132">Cell division</keyword>
<dbReference type="GO" id="GO:0005634">
    <property type="term" value="C:nucleus"/>
    <property type="evidence" value="ECO:0007669"/>
    <property type="project" value="UniProtKB-SubCell"/>
</dbReference>
<dbReference type="GO" id="GO:0007062">
    <property type="term" value="P:sister chromatid cohesion"/>
    <property type="evidence" value="ECO:0007669"/>
    <property type="project" value="TreeGrafter"/>
</dbReference>
<keyword evidence="3" id="KW-0498">Mitosis</keyword>
<reference evidence="8" key="1">
    <citation type="submission" date="2020-10" db="EMBL/GenBank/DDBJ databases">
        <title>The Whole-Genome Sequence of Metschnikowia persimmonesis, a Novel Endophytic Yeast Species Isolated from Medicinal Plant Diospyros kaki Thumb.</title>
        <authorList>
            <person name="Rahmat E."/>
            <person name="Kang Y."/>
        </authorList>
    </citation>
    <scope>NUCLEOTIDE SEQUENCE</scope>
    <source>
        <strain evidence="8">KIOM G15050</strain>
    </source>
</reference>
<evidence type="ECO:0000256" key="2">
    <source>
        <dbReference type="ARBA" id="ARBA00022618"/>
    </source>
</evidence>
<gene>
    <name evidence="8" type="ORF">HF325_002044</name>
</gene>
<evidence type="ECO:0000313" key="8">
    <source>
        <dbReference type="EMBL" id="KAF8002799.1"/>
    </source>
</evidence>
<keyword evidence="6" id="KW-0175">Coiled coil</keyword>
<dbReference type="Proteomes" id="UP000649328">
    <property type="component" value="Unassembled WGS sequence"/>
</dbReference>
<dbReference type="PANTHER" id="PTHR18937">
    <property type="entry name" value="STRUCTURAL MAINTENANCE OF CHROMOSOMES SMC FAMILY MEMBER"/>
    <property type="match status" value="1"/>
</dbReference>
<dbReference type="AlphaFoldDB" id="A0A8H7GSD1"/>
<evidence type="ECO:0000313" key="9">
    <source>
        <dbReference type="Proteomes" id="UP000649328"/>
    </source>
</evidence>
<dbReference type="PANTHER" id="PTHR18937:SF12">
    <property type="entry name" value="STRUCTURAL MAINTENANCE OF CHROMOSOMES PROTEIN"/>
    <property type="match status" value="1"/>
</dbReference>
<dbReference type="SUPFAM" id="SSF52540">
    <property type="entry name" value="P-loop containing nucleoside triphosphate hydrolases"/>
    <property type="match status" value="1"/>
</dbReference>
<protein>
    <recommendedName>
        <fullName evidence="7">RecF/RecN/SMC N-terminal domain-containing protein</fullName>
    </recommendedName>
</protein>
<dbReference type="InterPro" id="IPR003395">
    <property type="entry name" value="RecF/RecN/SMC_N"/>
</dbReference>
<evidence type="ECO:0000259" key="7">
    <source>
        <dbReference type="Pfam" id="PF02463"/>
    </source>
</evidence>
<evidence type="ECO:0000256" key="4">
    <source>
        <dbReference type="ARBA" id="ARBA00023242"/>
    </source>
</evidence>
<keyword evidence="5" id="KW-0131">Cell cycle</keyword>
<dbReference type="Gene3D" id="3.40.50.300">
    <property type="entry name" value="P-loop containing nucleotide triphosphate hydrolases"/>
    <property type="match status" value="1"/>
</dbReference>
<feature type="domain" description="RecF/RecN/SMC N-terminal" evidence="7">
    <location>
        <begin position="5"/>
        <end position="128"/>
    </location>
</feature>
<keyword evidence="9" id="KW-1185">Reference proteome</keyword>
<proteinExistence type="predicted"/>
<evidence type="ECO:0000256" key="3">
    <source>
        <dbReference type="ARBA" id="ARBA00022776"/>
    </source>
</evidence>
<comment type="caution">
    <text evidence="8">The sequence shown here is derived from an EMBL/GenBank/DDBJ whole genome shotgun (WGS) entry which is preliminary data.</text>
</comment>
<dbReference type="GO" id="GO:0007059">
    <property type="term" value="P:chromosome segregation"/>
    <property type="evidence" value="ECO:0007669"/>
    <property type="project" value="UniProtKB-ARBA"/>
</dbReference>
<organism evidence="8 9">
    <name type="scientific">Metschnikowia pulcherrima</name>
    <dbReference type="NCBI Taxonomy" id="27326"/>
    <lineage>
        <taxon>Eukaryota</taxon>
        <taxon>Fungi</taxon>
        <taxon>Dikarya</taxon>
        <taxon>Ascomycota</taxon>
        <taxon>Saccharomycotina</taxon>
        <taxon>Pichiomycetes</taxon>
        <taxon>Metschnikowiaceae</taxon>
        <taxon>Metschnikowia</taxon>
    </lineage>
</organism>
<dbReference type="InterPro" id="IPR027417">
    <property type="entry name" value="P-loop_NTPase"/>
</dbReference>
<evidence type="ECO:0000256" key="6">
    <source>
        <dbReference type="SAM" id="Coils"/>
    </source>
</evidence>
<evidence type="ECO:0000256" key="5">
    <source>
        <dbReference type="ARBA" id="ARBA00023306"/>
    </source>
</evidence>
<dbReference type="GO" id="GO:0051301">
    <property type="term" value="P:cell division"/>
    <property type="evidence" value="ECO:0007669"/>
    <property type="project" value="UniProtKB-KW"/>
</dbReference>
<dbReference type="GO" id="GO:0003677">
    <property type="term" value="F:DNA binding"/>
    <property type="evidence" value="ECO:0007669"/>
    <property type="project" value="TreeGrafter"/>
</dbReference>
<accession>A0A8H7GSD1</accession>
<dbReference type="GO" id="GO:0008278">
    <property type="term" value="C:cohesin complex"/>
    <property type="evidence" value="ECO:0007669"/>
    <property type="project" value="TreeGrafter"/>
</dbReference>
<evidence type="ECO:0000256" key="1">
    <source>
        <dbReference type="ARBA" id="ARBA00004123"/>
    </source>
</evidence>
<name>A0A8H7GSD1_9ASCO</name>
<dbReference type="OrthoDB" id="5575062at2759"/>
<keyword evidence="4" id="KW-0539">Nucleus</keyword>